<dbReference type="EMBL" id="DS985241">
    <property type="protein sequence ID" value="EDV29627.1"/>
    <property type="molecule type" value="Genomic_DNA"/>
</dbReference>
<evidence type="ECO:0000256" key="2">
    <source>
        <dbReference type="ARBA" id="ARBA00007779"/>
    </source>
</evidence>
<feature type="transmembrane region" description="Helical" evidence="8">
    <location>
        <begin position="43"/>
        <end position="60"/>
    </location>
</feature>
<dbReference type="PANTHER" id="PTHR13018:SF5">
    <property type="entry name" value="RE44586P"/>
    <property type="match status" value="1"/>
</dbReference>
<dbReference type="AlphaFoldDB" id="B3RM29"/>
<dbReference type="OrthoDB" id="1689567at2759"/>
<feature type="domain" description="CSC1/OSCA1-like cytosolic" evidence="11">
    <location>
        <begin position="257"/>
        <end position="376"/>
    </location>
</feature>
<evidence type="ECO:0000259" key="11">
    <source>
        <dbReference type="Pfam" id="PF14703"/>
    </source>
</evidence>
<evidence type="ECO:0000259" key="10">
    <source>
        <dbReference type="Pfam" id="PF13967"/>
    </source>
</evidence>
<dbReference type="GeneID" id="6749307"/>
<dbReference type="RefSeq" id="XP_002108829.1">
    <property type="nucleotide sequence ID" value="XM_002108793.1"/>
</dbReference>
<evidence type="ECO:0008006" key="14">
    <source>
        <dbReference type="Google" id="ProtNLM"/>
    </source>
</evidence>
<dbReference type="GO" id="GO:0005227">
    <property type="term" value="F:calcium-activated cation channel activity"/>
    <property type="evidence" value="ECO:0000318"/>
    <property type="project" value="GO_Central"/>
</dbReference>
<dbReference type="STRING" id="10228.B3RM29"/>
<feature type="transmembrane region" description="Helical" evidence="8">
    <location>
        <begin position="580"/>
        <end position="601"/>
    </location>
</feature>
<feature type="region of interest" description="Disordered" evidence="7">
    <location>
        <begin position="111"/>
        <end position="134"/>
    </location>
</feature>
<reference evidence="12 13" key="1">
    <citation type="journal article" date="2008" name="Nature">
        <title>The Trichoplax genome and the nature of placozoans.</title>
        <authorList>
            <person name="Srivastava M."/>
            <person name="Begovic E."/>
            <person name="Chapman J."/>
            <person name="Putnam N.H."/>
            <person name="Hellsten U."/>
            <person name="Kawashima T."/>
            <person name="Kuo A."/>
            <person name="Mitros T."/>
            <person name="Salamov A."/>
            <person name="Carpenter M.L."/>
            <person name="Signorovitch A.Y."/>
            <person name="Moreno M.A."/>
            <person name="Kamm K."/>
            <person name="Grimwood J."/>
            <person name="Schmutz J."/>
            <person name="Shapiro H."/>
            <person name="Grigoriev I.V."/>
            <person name="Buss L.W."/>
            <person name="Schierwater B."/>
            <person name="Dellaporta S.L."/>
            <person name="Rokhsar D.S."/>
        </authorList>
    </citation>
    <scope>NUCLEOTIDE SEQUENCE [LARGE SCALE GENOMIC DNA]</scope>
    <source>
        <strain evidence="12 13">Grell-BS-1999</strain>
    </source>
</reference>
<feature type="transmembrane region" description="Helical" evidence="8">
    <location>
        <begin position="421"/>
        <end position="441"/>
    </location>
</feature>
<evidence type="ECO:0000256" key="8">
    <source>
        <dbReference type="SAM" id="Phobius"/>
    </source>
</evidence>
<gene>
    <name evidence="12" type="ORF">TRIADDRAFT_52212</name>
</gene>
<dbReference type="InterPro" id="IPR045122">
    <property type="entry name" value="Csc1-like"/>
</dbReference>
<dbReference type="Pfam" id="PF13967">
    <property type="entry name" value="RSN1_TM"/>
    <property type="match status" value="1"/>
</dbReference>
<dbReference type="InterPro" id="IPR027815">
    <property type="entry name" value="CSC1/OSCA1-like_cyt"/>
</dbReference>
<dbReference type="InterPro" id="IPR003864">
    <property type="entry name" value="CSC1/OSCA1-like_7TM"/>
</dbReference>
<feature type="transmembrane region" description="Helical" evidence="8">
    <location>
        <begin position="491"/>
        <end position="521"/>
    </location>
</feature>
<evidence type="ECO:0000256" key="3">
    <source>
        <dbReference type="ARBA" id="ARBA00022448"/>
    </source>
</evidence>
<keyword evidence="6 8" id="KW-0472">Membrane</keyword>
<dbReference type="CTD" id="6749307"/>
<feature type="transmembrane region" description="Helical" evidence="8">
    <location>
        <begin position="221"/>
        <end position="241"/>
    </location>
</feature>
<dbReference type="GO" id="GO:0005886">
    <property type="term" value="C:plasma membrane"/>
    <property type="evidence" value="ECO:0000318"/>
    <property type="project" value="GO_Central"/>
</dbReference>
<evidence type="ECO:0000313" key="12">
    <source>
        <dbReference type="EMBL" id="EDV29627.1"/>
    </source>
</evidence>
<organism evidence="12 13">
    <name type="scientific">Trichoplax adhaerens</name>
    <name type="common">Trichoplax reptans</name>
    <dbReference type="NCBI Taxonomy" id="10228"/>
    <lineage>
        <taxon>Eukaryota</taxon>
        <taxon>Metazoa</taxon>
        <taxon>Placozoa</taxon>
        <taxon>Uniplacotomia</taxon>
        <taxon>Trichoplacea</taxon>
        <taxon>Trichoplacidae</taxon>
        <taxon>Trichoplax</taxon>
    </lineage>
</organism>
<evidence type="ECO:0000256" key="4">
    <source>
        <dbReference type="ARBA" id="ARBA00022692"/>
    </source>
</evidence>
<evidence type="ECO:0000259" key="9">
    <source>
        <dbReference type="Pfam" id="PF02714"/>
    </source>
</evidence>
<dbReference type="OMA" id="CSCKKEN"/>
<dbReference type="InterPro" id="IPR032880">
    <property type="entry name" value="CSC1/OSCA1-like_N"/>
</dbReference>
<name>B3RM29_TRIAD</name>
<accession>B3RM29</accession>
<dbReference type="Pfam" id="PF14703">
    <property type="entry name" value="PHM7_cyt"/>
    <property type="match status" value="1"/>
</dbReference>
<dbReference type="KEGG" id="tad:TRIADDRAFT_52212"/>
<evidence type="ECO:0000313" key="13">
    <source>
        <dbReference type="Proteomes" id="UP000009022"/>
    </source>
</evidence>
<evidence type="ECO:0000256" key="6">
    <source>
        <dbReference type="ARBA" id="ARBA00023136"/>
    </source>
</evidence>
<evidence type="ECO:0000256" key="7">
    <source>
        <dbReference type="SAM" id="MobiDB-lite"/>
    </source>
</evidence>
<dbReference type="InParanoid" id="B3RM29"/>
<protein>
    <recommendedName>
        <fullName evidence="14">CSC1/OSCA1-like 7TM region domain-containing protein</fullName>
    </recommendedName>
</protein>
<sequence>MSTYDTLYGVIFNSSNFSCGVDAPSNATSIFGHVVYGGVPQNLLINFIVWVIMLLIFSILRRSASQTNETLLGDADRRWINVFYSSVHEPTEDDNDTDVVTVTRPQGAIQDTKTDDSEINNGENSHLQHQTVNDGSPTANNKWLFSWISNLIHLSLSDIEKKCGADSVRYLIFQQYMILLLVVYTVLSIGIILPVNIQGLLDSQDKFDATTITNINPRAPVLWLHTVFAVLYLLINIILMYRYSTQLGVRRNEMSSNTICVRGLPKNTTDKNLIKQHFEEAYNACQVTAVEFAYDIKLLTKYYRDKHLYGACLRFCQRQYDTTGERPMIGYCTCCNCRGCKQADGITYYTNNLELASSNYDKELQRFAASTSAFVTQVFPTIMLWAIGSLLPLTVVTLSGYEVFTKNAAAFFELTFDRGTFLTQLQCVFLANNGAFFVNYLITSAFIGNASEILRLPEMVILGFKMLFTKSTPERETLKLKEKGFDFGSQYSWILVTITIAIIYSLSCPLVTPFGLVYLVLKHYTDKYNMYYVKSRTAYYDSEIHDTAISFSVFGTIMMLGCVLFYNILRIGTADARSVFTFVILIISLVFYFGVIGFNVCSRFIPKKKYMTEEDSNSGRNYTYLPFVLMQEKSFTQQTVNEDKMPAERSYGTYQ</sequence>
<feature type="domain" description="CSC1/OSCA1-like 7TM region" evidence="9">
    <location>
        <begin position="415"/>
        <end position="562"/>
    </location>
</feature>
<dbReference type="Proteomes" id="UP000009022">
    <property type="component" value="Unassembled WGS sequence"/>
</dbReference>
<feature type="transmembrane region" description="Helical" evidence="8">
    <location>
        <begin position="548"/>
        <end position="568"/>
    </location>
</feature>
<dbReference type="FunCoup" id="B3RM29">
    <property type="interactions" value="780"/>
</dbReference>
<keyword evidence="3" id="KW-0813">Transport</keyword>
<keyword evidence="13" id="KW-1185">Reference proteome</keyword>
<proteinExistence type="inferred from homology"/>
<dbReference type="eggNOG" id="KOG1134">
    <property type="taxonomic scope" value="Eukaryota"/>
</dbReference>
<feature type="compositionally biased region" description="Polar residues" evidence="7">
    <location>
        <begin position="119"/>
        <end position="134"/>
    </location>
</feature>
<feature type="transmembrane region" description="Helical" evidence="8">
    <location>
        <begin position="176"/>
        <end position="201"/>
    </location>
</feature>
<dbReference type="Pfam" id="PF02714">
    <property type="entry name" value="RSN1_7TM"/>
    <property type="match status" value="1"/>
</dbReference>
<comment type="subcellular location">
    <subcellularLocation>
        <location evidence="1">Membrane</location>
        <topology evidence="1">Multi-pass membrane protein</topology>
    </subcellularLocation>
</comment>
<dbReference type="PANTHER" id="PTHR13018">
    <property type="entry name" value="PROBABLE MEMBRANE PROTEIN DUF221-RELATED"/>
    <property type="match status" value="1"/>
</dbReference>
<feature type="domain" description="CSC1/OSCA1-like N-terminal transmembrane" evidence="10">
    <location>
        <begin position="132"/>
        <end position="242"/>
    </location>
</feature>
<dbReference type="PhylomeDB" id="B3RM29"/>
<keyword evidence="4 8" id="KW-0812">Transmembrane</keyword>
<keyword evidence="5 8" id="KW-1133">Transmembrane helix</keyword>
<comment type="similarity">
    <text evidence="2">Belongs to the CSC1 (TC 1.A.17) family.</text>
</comment>
<evidence type="ECO:0000256" key="1">
    <source>
        <dbReference type="ARBA" id="ARBA00004141"/>
    </source>
</evidence>
<evidence type="ECO:0000256" key="5">
    <source>
        <dbReference type="ARBA" id="ARBA00022989"/>
    </source>
</evidence>
<dbReference type="HOGENOM" id="CLU_015647_0_0_1"/>